<dbReference type="NCBIfam" id="TIGR02824">
    <property type="entry name" value="quinone_pig3"/>
    <property type="match status" value="1"/>
</dbReference>
<dbReference type="CDD" id="cd05276">
    <property type="entry name" value="p53_inducible_oxidoreductase"/>
    <property type="match status" value="1"/>
</dbReference>
<evidence type="ECO:0000313" key="4">
    <source>
        <dbReference type="EMBL" id="RDI29253.1"/>
    </source>
</evidence>
<dbReference type="EMBL" id="QQAV01000001">
    <property type="protein sequence ID" value="RDI29253.1"/>
    <property type="molecule type" value="Genomic_DNA"/>
</dbReference>
<dbReference type="OrthoDB" id="9778690at2"/>
<reference evidence="4 5" key="1">
    <citation type="submission" date="2018-07" db="EMBL/GenBank/DDBJ databases">
        <title>Genomic Encyclopedia of Type Strains, Phase IV (KMG-IV): sequencing the most valuable type-strain genomes for metagenomic binning, comparative biology and taxonomic classification.</title>
        <authorList>
            <person name="Goeker M."/>
        </authorList>
    </citation>
    <scope>NUCLEOTIDE SEQUENCE [LARGE SCALE GENOMIC DNA]</scope>
    <source>
        <strain evidence="4 5">DSM 21352</strain>
    </source>
</reference>
<dbReference type="InterPro" id="IPR013154">
    <property type="entry name" value="ADH-like_N"/>
</dbReference>
<keyword evidence="2" id="KW-0560">Oxidoreductase</keyword>
<dbReference type="InterPro" id="IPR020843">
    <property type="entry name" value="ER"/>
</dbReference>
<dbReference type="Gene3D" id="3.40.50.720">
    <property type="entry name" value="NAD(P)-binding Rossmann-like Domain"/>
    <property type="match status" value="1"/>
</dbReference>
<dbReference type="Pfam" id="PF13602">
    <property type="entry name" value="ADH_zinc_N_2"/>
    <property type="match status" value="1"/>
</dbReference>
<dbReference type="SUPFAM" id="SSF50129">
    <property type="entry name" value="GroES-like"/>
    <property type="match status" value="1"/>
</dbReference>
<evidence type="ECO:0000256" key="2">
    <source>
        <dbReference type="ARBA" id="ARBA00023002"/>
    </source>
</evidence>
<name>A0A370FPQ0_9BURK</name>
<dbReference type="Proteomes" id="UP000255265">
    <property type="component" value="Unassembled WGS sequence"/>
</dbReference>
<dbReference type="GO" id="GO:0016651">
    <property type="term" value="F:oxidoreductase activity, acting on NAD(P)H"/>
    <property type="evidence" value="ECO:0007669"/>
    <property type="project" value="TreeGrafter"/>
</dbReference>
<dbReference type="Pfam" id="PF08240">
    <property type="entry name" value="ADH_N"/>
    <property type="match status" value="1"/>
</dbReference>
<dbReference type="PANTHER" id="PTHR48106">
    <property type="entry name" value="QUINONE OXIDOREDUCTASE PIG3-RELATED"/>
    <property type="match status" value="1"/>
</dbReference>
<dbReference type="InterPro" id="IPR014189">
    <property type="entry name" value="Quinone_OxRdtase_PIG3"/>
</dbReference>
<dbReference type="InterPro" id="IPR036291">
    <property type="entry name" value="NAD(P)-bd_dom_sf"/>
</dbReference>
<evidence type="ECO:0000259" key="3">
    <source>
        <dbReference type="SMART" id="SM00829"/>
    </source>
</evidence>
<dbReference type="SMART" id="SM00829">
    <property type="entry name" value="PKS_ER"/>
    <property type="match status" value="1"/>
</dbReference>
<dbReference type="AlphaFoldDB" id="A0A370FPQ0"/>
<gene>
    <name evidence="4" type="ORF">DFR41_1011009</name>
</gene>
<comment type="caution">
    <text evidence="4">The sequence shown here is derived from an EMBL/GenBank/DDBJ whole genome shotgun (WGS) entry which is preliminary data.</text>
</comment>
<proteinExistence type="predicted"/>
<organism evidence="4 5">
    <name type="scientific">Pseudacidovorax intermedius</name>
    <dbReference type="NCBI Taxonomy" id="433924"/>
    <lineage>
        <taxon>Bacteria</taxon>
        <taxon>Pseudomonadati</taxon>
        <taxon>Pseudomonadota</taxon>
        <taxon>Betaproteobacteria</taxon>
        <taxon>Burkholderiales</taxon>
        <taxon>Comamonadaceae</taxon>
        <taxon>Pseudacidovorax</taxon>
    </lineage>
</organism>
<evidence type="ECO:0000313" key="5">
    <source>
        <dbReference type="Proteomes" id="UP000255265"/>
    </source>
</evidence>
<keyword evidence="1" id="KW-0521">NADP</keyword>
<sequence>MDATNLSDLCADGLVISAPGGPEVLRWTPGLALPAPAPDEVLIDVAWAGVNRHDCNQRRRGPTPAHSDVPGLEVSGTVRWAGARAGHLRVGDAVCALVDGGGYATRVVAPAALTFAVPPGLALREAAALPEALFTVWHNFFGVAALGPGETVLIHGGTSGVGSLALQLLGALGHRVAVTCGSAAKVAEARTLGAAAAFDYRTQDWVQAVLDGTDGRGVDVVLDMAAAAHAARNVQVLARRGRLVHLSPGDGADFVAPLRPILAKELRITGSLLRPLPLAEKALIADRLRAVALPLVAAGRVRPWVSEVFPLAEAAQAHARLESGQAMGKLVLEVPR</sequence>
<keyword evidence="5" id="KW-1185">Reference proteome</keyword>
<dbReference type="RefSeq" id="WP_114801910.1">
    <property type="nucleotide sequence ID" value="NZ_QQAV01000001.1"/>
</dbReference>
<dbReference type="PANTHER" id="PTHR48106:SF8">
    <property type="entry name" value="OS02G0805600 PROTEIN"/>
    <property type="match status" value="1"/>
</dbReference>
<protein>
    <submittedName>
        <fullName evidence="4">Putative PIG3 family NAD(P)H quinone oxidoreductase</fullName>
    </submittedName>
</protein>
<evidence type="ECO:0000256" key="1">
    <source>
        <dbReference type="ARBA" id="ARBA00022857"/>
    </source>
</evidence>
<dbReference type="SUPFAM" id="SSF51735">
    <property type="entry name" value="NAD(P)-binding Rossmann-fold domains"/>
    <property type="match status" value="1"/>
</dbReference>
<dbReference type="InterPro" id="IPR011032">
    <property type="entry name" value="GroES-like_sf"/>
</dbReference>
<dbReference type="Gene3D" id="3.90.180.10">
    <property type="entry name" value="Medium-chain alcohol dehydrogenases, catalytic domain"/>
    <property type="match status" value="1"/>
</dbReference>
<dbReference type="GO" id="GO:0070402">
    <property type="term" value="F:NADPH binding"/>
    <property type="evidence" value="ECO:0007669"/>
    <property type="project" value="TreeGrafter"/>
</dbReference>
<feature type="domain" description="Enoyl reductase (ER)" evidence="3">
    <location>
        <begin position="20"/>
        <end position="332"/>
    </location>
</feature>
<accession>A0A370FPQ0</accession>